<evidence type="ECO:0000313" key="3">
    <source>
        <dbReference type="Proteomes" id="UP001526426"/>
    </source>
</evidence>
<dbReference type="Gene3D" id="3.40.50.720">
    <property type="entry name" value="NAD(P)-binding Rossmann-like Domain"/>
    <property type="match status" value="1"/>
</dbReference>
<keyword evidence="3" id="KW-1185">Reference proteome</keyword>
<keyword evidence="2" id="KW-0548">Nucleotidyltransferase</keyword>
<sequence>MSQAESQQVEQFLARTVEEGETPSSQKLTFDPSTGELVVQRSTQNPPNPDAVVADQIAEEGFFFAKPSFVYMHEDQIQNVYQKWENSAINQFSAVAFGFDGGDVFHVYTSHPKTHFSGFPVASIIYFLPQMIRNDEGFTLAQSIINSQPRQTQNIPHSIVILLAIEEEKLNHRVFISQADGSLSEGIIKFIPQRCELYSRSHGLLETSVLEQCRVGIVGLGSGGASVAIELAKAGVGKFVLIDFDRLELANVSRHVCGTGDLGRYKTKAVKDLLYGKNPYVQIETAEIDVNTNFEQTKLLLKNCDLIIGASDNNRSRFNLNNIALEYKITTIFGRALTRACGGDVLRVRPFQGPCLACVFTKEFLQSRQEEISSFRQARDDNPAYVSNDQVEATIQVGLSSDIVPISNMIVKLALQELSRDKDSGIKSLEEDLIADFYIWANRRENTYESWPKMEYGSKTPSILRWYGAKWERDVSCQVCGNSWDSTNPDDNFFG</sequence>
<dbReference type="InterPro" id="IPR045886">
    <property type="entry name" value="ThiF/MoeB/HesA"/>
</dbReference>
<dbReference type="GO" id="GO:0016779">
    <property type="term" value="F:nucleotidyltransferase activity"/>
    <property type="evidence" value="ECO:0007669"/>
    <property type="project" value="UniProtKB-KW"/>
</dbReference>
<comment type="caution">
    <text evidence="2">The sequence shown here is derived from an EMBL/GenBank/DDBJ whole genome shotgun (WGS) entry which is preliminary data.</text>
</comment>
<keyword evidence="2" id="KW-0808">Transferase</keyword>
<proteinExistence type="predicted"/>
<evidence type="ECO:0000313" key="2">
    <source>
        <dbReference type="EMBL" id="MCW6035400.1"/>
    </source>
</evidence>
<dbReference type="InterPro" id="IPR035985">
    <property type="entry name" value="Ubiquitin-activating_enz"/>
</dbReference>
<gene>
    <name evidence="2" type="ORF">K4A83_03800</name>
</gene>
<dbReference type="InterPro" id="IPR000594">
    <property type="entry name" value="ThiF_NAD_FAD-bd"/>
</dbReference>
<dbReference type="Pfam" id="PF00899">
    <property type="entry name" value="ThiF"/>
    <property type="match status" value="1"/>
</dbReference>
<dbReference type="SUPFAM" id="SSF69572">
    <property type="entry name" value="Activating enzymes of the ubiquitin-like proteins"/>
    <property type="match status" value="1"/>
</dbReference>
<protein>
    <submittedName>
        <fullName evidence="2">ThiF family adenylyltransferase</fullName>
    </submittedName>
</protein>
<dbReference type="EMBL" id="JAIHOM010000013">
    <property type="protein sequence ID" value="MCW6035400.1"/>
    <property type="molecule type" value="Genomic_DNA"/>
</dbReference>
<dbReference type="RefSeq" id="WP_265263087.1">
    <property type="nucleotide sequence ID" value="NZ_JAIHOM010000013.1"/>
</dbReference>
<organism evidence="2 3">
    <name type="scientific">Spirulina subsalsa FACHB-351</name>
    <dbReference type="NCBI Taxonomy" id="234711"/>
    <lineage>
        <taxon>Bacteria</taxon>
        <taxon>Bacillati</taxon>
        <taxon>Cyanobacteriota</taxon>
        <taxon>Cyanophyceae</taxon>
        <taxon>Spirulinales</taxon>
        <taxon>Spirulinaceae</taxon>
        <taxon>Spirulina</taxon>
    </lineage>
</organism>
<dbReference type="PANTHER" id="PTHR43267">
    <property type="entry name" value="TRNA THREONYLCARBAMOYLADENOSINE DEHYDRATASE"/>
    <property type="match status" value="1"/>
</dbReference>
<accession>A0ABT3L1Q9</accession>
<name>A0ABT3L1Q9_9CYAN</name>
<evidence type="ECO:0000259" key="1">
    <source>
        <dbReference type="Pfam" id="PF00899"/>
    </source>
</evidence>
<feature type="domain" description="THIF-type NAD/FAD binding fold" evidence="1">
    <location>
        <begin position="207"/>
        <end position="368"/>
    </location>
</feature>
<reference evidence="2 3" key="1">
    <citation type="submission" date="2021-08" db="EMBL/GenBank/DDBJ databases">
        <title>Draft genome sequence of Spirulina subsalsa with high tolerance to salinity and hype-accumulation of phycocyanin.</title>
        <authorList>
            <person name="Pei H."/>
            <person name="Jiang L."/>
        </authorList>
    </citation>
    <scope>NUCLEOTIDE SEQUENCE [LARGE SCALE GENOMIC DNA]</scope>
    <source>
        <strain evidence="2 3">FACHB-351</strain>
    </source>
</reference>
<dbReference type="PANTHER" id="PTHR43267:SF3">
    <property type="entry name" value="THIF PROTEIN"/>
    <property type="match status" value="1"/>
</dbReference>
<dbReference type="Proteomes" id="UP001526426">
    <property type="component" value="Unassembled WGS sequence"/>
</dbReference>